<reference evidence="2" key="1">
    <citation type="journal article" date="2020" name="Nat. Commun.">
        <title>Genome assembly of wild tea tree DASZ reveals pedigree and selection history of tea varieties.</title>
        <authorList>
            <person name="Zhang W."/>
            <person name="Zhang Y."/>
            <person name="Qiu H."/>
            <person name="Guo Y."/>
            <person name="Wan H."/>
            <person name="Zhang X."/>
            <person name="Scossa F."/>
            <person name="Alseekh S."/>
            <person name="Zhang Q."/>
            <person name="Wang P."/>
            <person name="Xu L."/>
            <person name="Schmidt M.H."/>
            <person name="Jia X."/>
            <person name="Li D."/>
            <person name="Zhu A."/>
            <person name="Guo F."/>
            <person name="Chen W."/>
            <person name="Ni D."/>
            <person name="Usadel B."/>
            <person name="Fernie A.R."/>
            <person name="Wen W."/>
        </authorList>
    </citation>
    <scope>NUCLEOTIDE SEQUENCE [LARGE SCALE GENOMIC DNA]</scope>
    <source>
        <strain evidence="2">cv. G240</strain>
    </source>
</reference>
<name>A0A7J7G0D9_CAMSI</name>
<sequence>MKGKKNDHYRCGFQDSKAVNRSCLNQDRYNLPPLEEFRPQNLRNVKIKKATQSIKENTMLTQA</sequence>
<keyword evidence="2" id="KW-1185">Reference proteome</keyword>
<protein>
    <submittedName>
        <fullName evidence="1">Uncharacterized protein</fullName>
    </submittedName>
</protein>
<evidence type="ECO:0000313" key="2">
    <source>
        <dbReference type="Proteomes" id="UP000593564"/>
    </source>
</evidence>
<dbReference type="EMBL" id="JACBKZ010000014">
    <property type="protein sequence ID" value="KAF5932716.1"/>
    <property type="molecule type" value="Genomic_DNA"/>
</dbReference>
<comment type="caution">
    <text evidence="1">The sequence shown here is derived from an EMBL/GenBank/DDBJ whole genome shotgun (WGS) entry which is preliminary data.</text>
</comment>
<proteinExistence type="predicted"/>
<accession>A0A7J7G0D9</accession>
<dbReference type="Proteomes" id="UP000593564">
    <property type="component" value="Unassembled WGS sequence"/>
</dbReference>
<organism evidence="1 2">
    <name type="scientific">Camellia sinensis</name>
    <name type="common">Tea plant</name>
    <name type="synonym">Thea sinensis</name>
    <dbReference type="NCBI Taxonomy" id="4442"/>
    <lineage>
        <taxon>Eukaryota</taxon>
        <taxon>Viridiplantae</taxon>
        <taxon>Streptophyta</taxon>
        <taxon>Embryophyta</taxon>
        <taxon>Tracheophyta</taxon>
        <taxon>Spermatophyta</taxon>
        <taxon>Magnoliopsida</taxon>
        <taxon>eudicotyledons</taxon>
        <taxon>Gunneridae</taxon>
        <taxon>Pentapetalae</taxon>
        <taxon>asterids</taxon>
        <taxon>Ericales</taxon>
        <taxon>Theaceae</taxon>
        <taxon>Camellia</taxon>
    </lineage>
</organism>
<dbReference type="AlphaFoldDB" id="A0A7J7G0D9"/>
<gene>
    <name evidence="1" type="ORF">HYC85_028887</name>
</gene>
<reference evidence="1 2" key="2">
    <citation type="submission" date="2020-07" db="EMBL/GenBank/DDBJ databases">
        <title>Genome assembly of wild tea tree DASZ reveals pedigree and selection history of tea varieties.</title>
        <authorList>
            <person name="Zhang W."/>
        </authorList>
    </citation>
    <scope>NUCLEOTIDE SEQUENCE [LARGE SCALE GENOMIC DNA]</scope>
    <source>
        <strain evidence="2">cv. G240</strain>
        <tissue evidence="1">Leaf</tissue>
    </source>
</reference>
<evidence type="ECO:0000313" key="1">
    <source>
        <dbReference type="EMBL" id="KAF5932716.1"/>
    </source>
</evidence>